<keyword evidence="5" id="KW-0029">Amino-acid transport</keyword>
<evidence type="ECO:0000256" key="7">
    <source>
        <dbReference type="ARBA" id="ARBA00023136"/>
    </source>
</evidence>
<feature type="transmembrane region" description="Helical" evidence="9">
    <location>
        <begin position="12"/>
        <end position="35"/>
    </location>
</feature>
<dbReference type="CDD" id="cd06582">
    <property type="entry name" value="TM_PBP1_LivH_like"/>
    <property type="match status" value="1"/>
</dbReference>
<keyword evidence="3" id="KW-1003">Cell membrane</keyword>
<keyword evidence="4 9" id="KW-0812">Transmembrane</keyword>
<keyword evidence="7 9" id="KW-0472">Membrane</keyword>
<name>A0ABT6WM41_9ACTN</name>
<feature type="transmembrane region" description="Helical" evidence="9">
    <location>
        <begin position="66"/>
        <end position="88"/>
    </location>
</feature>
<evidence type="ECO:0000313" key="10">
    <source>
        <dbReference type="EMBL" id="MDI6100811.1"/>
    </source>
</evidence>
<evidence type="ECO:0000256" key="5">
    <source>
        <dbReference type="ARBA" id="ARBA00022970"/>
    </source>
</evidence>
<dbReference type="EMBL" id="JASCTH010000012">
    <property type="protein sequence ID" value="MDI6100811.1"/>
    <property type="molecule type" value="Genomic_DNA"/>
</dbReference>
<dbReference type="PANTHER" id="PTHR11795">
    <property type="entry name" value="BRANCHED-CHAIN AMINO ACID TRANSPORT SYSTEM PERMEASE PROTEIN LIVH"/>
    <property type="match status" value="1"/>
</dbReference>
<evidence type="ECO:0000256" key="1">
    <source>
        <dbReference type="ARBA" id="ARBA00004651"/>
    </source>
</evidence>
<comment type="caution">
    <text evidence="10">The sequence shown here is derived from an EMBL/GenBank/DDBJ whole genome shotgun (WGS) entry which is preliminary data.</text>
</comment>
<evidence type="ECO:0000256" key="6">
    <source>
        <dbReference type="ARBA" id="ARBA00022989"/>
    </source>
</evidence>
<dbReference type="Proteomes" id="UP001241758">
    <property type="component" value="Unassembled WGS sequence"/>
</dbReference>
<gene>
    <name evidence="10" type="ORF">QLQ12_19555</name>
</gene>
<evidence type="ECO:0000256" key="8">
    <source>
        <dbReference type="ARBA" id="ARBA00037998"/>
    </source>
</evidence>
<feature type="transmembrane region" description="Helical" evidence="9">
    <location>
        <begin position="100"/>
        <end position="124"/>
    </location>
</feature>
<dbReference type="InterPro" id="IPR001851">
    <property type="entry name" value="ABC_transp_permease"/>
</dbReference>
<comment type="similarity">
    <text evidence="8">Belongs to the binding-protein-dependent transport system permease family. LivHM subfamily.</text>
</comment>
<sequence length="294" mass="28887">MATWAATMVDGVAYGLLLFTVSAGLALIFGVMDVLNLAHGTFYLAGAYLAWALGDGVAAFSAVAGLVALGVAALAVGAAGGGLLALALRPLRAGADHLDQALATLGLAFIASWAFTEAFGAAPLPASPPAALAGNVVIAGHGYPVYRLLFIVVAAFLAACLHLVVRSTHAGTLLRATVSDPAMAAASGIRVNRVRVTALAVGGAITTLAGVLGAPLLGPAPGVDVQVLVLSLVVVVVGGAGSVVHTLAAALLVGQVQTVGVIAAPTLAAFLLFGMVLAVLVIRGRTGAAAVLRA</sequence>
<feature type="transmembrane region" description="Helical" evidence="9">
    <location>
        <begin position="196"/>
        <end position="217"/>
    </location>
</feature>
<reference evidence="10 11" key="1">
    <citation type="submission" date="2023-05" db="EMBL/GenBank/DDBJ databases">
        <title>Actinoplanes sp. NEAU-A12 genome sequencing.</title>
        <authorList>
            <person name="Wang Z.-S."/>
        </authorList>
    </citation>
    <scope>NUCLEOTIDE SEQUENCE [LARGE SCALE GENOMIC DNA]</scope>
    <source>
        <strain evidence="10 11">NEAU-A12</strain>
    </source>
</reference>
<keyword evidence="11" id="KW-1185">Reference proteome</keyword>
<dbReference type="PANTHER" id="PTHR11795:SF442">
    <property type="entry name" value="ABC TRANSPORTER ATP-BINDING PROTEIN"/>
    <property type="match status" value="1"/>
</dbReference>
<proteinExistence type="inferred from homology"/>
<feature type="transmembrane region" description="Helical" evidence="9">
    <location>
        <begin position="229"/>
        <end position="252"/>
    </location>
</feature>
<comment type="subcellular location">
    <subcellularLocation>
        <location evidence="1">Cell membrane</location>
        <topology evidence="1">Multi-pass membrane protein</topology>
    </subcellularLocation>
</comment>
<accession>A0ABT6WM41</accession>
<evidence type="ECO:0000256" key="3">
    <source>
        <dbReference type="ARBA" id="ARBA00022475"/>
    </source>
</evidence>
<feature type="transmembrane region" description="Helical" evidence="9">
    <location>
        <begin position="259"/>
        <end position="282"/>
    </location>
</feature>
<keyword evidence="6 9" id="KW-1133">Transmembrane helix</keyword>
<feature type="transmembrane region" description="Helical" evidence="9">
    <location>
        <begin position="144"/>
        <end position="165"/>
    </location>
</feature>
<evidence type="ECO:0000256" key="2">
    <source>
        <dbReference type="ARBA" id="ARBA00022448"/>
    </source>
</evidence>
<evidence type="ECO:0000256" key="4">
    <source>
        <dbReference type="ARBA" id="ARBA00022692"/>
    </source>
</evidence>
<dbReference type="Pfam" id="PF02653">
    <property type="entry name" value="BPD_transp_2"/>
    <property type="match status" value="1"/>
</dbReference>
<dbReference type="RefSeq" id="WP_282761643.1">
    <property type="nucleotide sequence ID" value="NZ_JASCTH010000012.1"/>
</dbReference>
<evidence type="ECO:0000313" key="11">
    <source>
        <dbReference type="Proteomes" id="UP001241758"/>
    </source>
</evidence>
<dbReference type="InterPro" id="IPR052157">
    <property type="entry name" value="BCAA_transport_permease"/>
</dbReference>
<keyword evidence="2" id="KW-0813">Transport</keyword>
<evidence type="ECO:0000256" key="9">
    <source>
        <dbReference type="SAM" id="Phobius"/>
    </source>
</evidence>
<protein>
    <submittedName>
        <fullName evidence="10">Branched-chain amino acid ABC transporter permease</fullName>
    </submittedName>
</protein>
<organism evidence="10 11">
    <name type="scientific">Actinoplanes sandaracinus</name>
    <dbReference type="NCBI Taxonomy" id="3045177"/>
    <lineage>
        <taxon>Bacteria</taxon>
        <taxon>Bacillati</taxon>
        <taxon>Actinomycetota</taxon>
        <taxon>Actinomycetes</taxon>
        <taxon>Micromonosporales</taxon>
        <taxon>Micromonosporaceae</taxon>
        <taxon>Actinoplanes</taxon>
    </lineage>
</organism>